<dbReference type="InterPro" id="IPR000835">
    <property type="entry name" value="HTH_MarR-typ"/>
</dbReference>
<protein>
    <submittedName>
        <fullName evidence="5">Putative HTH-type transcriptional regulator</fullName>
    </submittedName>
</protein>
<name>A0A7K0BV63_9ACTN</name>
<dbReference type="GO" id="GO:0006950">
    <property type="term" value="P:response to stress"/>
    <property type="evidence" value="ECO:0007669"/>
    <property type="project" value="TreeGrafter"/>
</dbReference>
<keyword evidence="6" id="KW-1185">Reference proteome</keyword>
<dbReference type="GO" id="GO:0003677">
    <property type="term" value="F:DNA binding"/>
    <property type="evidence" value="ECO:0007669"/>
    <property type="project" value="UniProtKB-KW"/>
</dbReference>
<proteinExistence type="predicted"/>
<sequence length="148" mass="15898">MVGVQDPAERLGFLLWHLSQAFNIRAEHALAPLDLTLAQNSALMVLSAHPGASGAELARRCAVTAPAMGRAVDGLVKRGLVERSPRPGSRRIIGLWITSSGVALAERAQELLESIETEILGGFSPAEREEVRRYMVRLVVGAGVYSLT</sequence>
<dbReference type="InterPro" id="IPR023187">
    <property type="entry name" value="Tscrpt_reg_MarR-type_CS"/>
</dbReference>
<dbReference type="AlphaFoldDB" id="A0A7K0BV63"/>
<evidence type="ECO:0000256" key="3">
    <source>
        <dbReference type="ARBA" id="ARBA00023163"/>
    </source>
</evidence>
<reference evidence="5 6" key="1">
    <citation type="submission" date="2019-10" db="EMBL/GenBank/DDBJ databases">
        <title>Actinomadura rubteroloni sp. nov. and Actinomadura macrotermitis sp. nov., isolated from the gut of fungus growing-termite Macrotermes natalensis.</title>
        <authorList>
            <person name="Benndorf R."/>
            <person name="Martin K."/>
            <person name="Kuefner M."/>
            <person name="De Beer W."/>
            <person name="Kaster A.-K."/>
            <person name="Vollmers J."/>
            <person name="Poulsen M."/>
            <person name="Beemelmanns C."/>
        </authorList>
    </citation>
    <scope>NUCLEOTIDE SEQUENCE [LARGE SCALE GENOMIC DNA]</scope>
    <source>
        <strain evidence="5 6">RB68</strain>
    </source>
</reference>
<dbReference type="InterPro" id="IPR036390">
    <property type="entry name" value="WH_DNA-bd_sf"/>
</dbReference>
<dbReference type="Proteomes" id="UP000487268">
    <property type="component" value="Unassembled WGS sequence"/>
</dbReference>
<dbReference type="EMBL" id="WEGH01000002">
    <property type="protein sequence ID" value="MQY05061.1"/>
    <property type="molecule type" value="Genomic_DNA"/>
</dbReference>
<evidence type="ECO:0000256" key="1">
    <source>
        <dbReference type="ARBA" id="ARBA00023015"/>
    </source>
</evidence>
<dbReference type="PROSITE" id="PS50995">
    <property type="entry name" value="HTH_MARR_2"/>
    <property type="match status" value="1"/>
</dbReference>
<comment type="caution">
    <text evidence="5">The sequence shown here is derived from an EMBL/GenBank/DDBJ whole genome shotgun (WGS) entry which is preliminary data.</text>
</comment>
<keyword evidence="1" id="KW-0805">Transcription regulation</keyword>
<evidence type="ECO:0000259" key="4">
    <source>
        <dbReference type="PROSITE" id="PS50995"/>
    </source>
</evidence>
<dbReference type="SMART" id="SM00347">
    <property type="entry name" value="HTH_MARR"/>
    <property type="match status" value="1"/>
</dbReference>
<dbReference type="PANTHER" id="PTHR33164:SF43">
    <property type="entry name" value="HTH-TYPE TRANSCRIPTIONAL REPRESSOR YETL"/>
    <property type="match status" value="1"/>
</dbReference>
<gene>
    <name evidence="5" type="ORF">ACRB68_31240</name>
</gene>
<evidence type="ECO:0000313" key="5">
    <source>
        <dbReference type="EMBL" id="MQY05061.1"/>
    </source>
</evidence>
<evidence type="ECO:0000313" key="6">
    <source>
        <dbReference type="Proteomes" id="UP000487268"/>
    </source>
</evidence>
<dbReference type="PROSITE" id="PS01117">
    <property type="entry name" value="HTH_MARR_1"/>
    <property type="match status" value="1"/>
</dbReference>
<keyword evidence="3" id="KW-0804">Transcription</keyword>
<keyword evidence="2" id="KW-0238">DNA-binding</keyword>
<dbReference type="InterPro" id="IPR036388">
    <property type="entry name" value="WH-like_DNA-bd_sf"/>
</dbReference>
<dbReference type="InterPro" id="IPR039422">
    <property type="entry name" value="MarR/SlyA-like"/>
</dbReference>
<organism evidence="5 6">
    <name type="scientific">Actinomadura macrotermitis</name>
    <dbReference type="NCBI Taxonomy" id="2585200"/>
    <lineage>
        <taxon>Bacteria</taxon>
        <taxon>Bacillati</taxon>
        <taxon>Actinomycetota</taxon>
        <taxon>Actinomycetes</taxon>
        <taxon>Streptosporangiales</taxon>
        <taxon>Thermomonosporaceae</taxon>
        <taxon>Actinomadura</taxon>
    </lineage>
</organism>
<feature type="domain" description="HTH marR-type" evidence="4">
    <location>
        <begin position="8"/>
        <end position="140"/>
    </location>
</feature>
<dbReference type="Pfam" id="PF12802">
    <property type="entry name" value="MarR_2"/>
    <property type="match status" value="1"/>
</dbReference>
<dbReference type="GO" id="GO:0003700">
    <property type="term" value="F:DNA-binding transcription factor activity"/>
    <property type="evidence" value="ECO:0007669"/>
    <property type="project" value="InterPro"/>
</dbReference>
<dbReference type="PANTHER" id="PTHR33164">
    <property type="entry name" value="TRANSCRIPTIONAL REGULATOR, MARR FAMILY"/>
    <property type="match status" value="1"/>
</dbReference>
<accession>A0A7K0BV63</accession>
<dbReference type="Gene3D" id="1.10.10.10">
    <property type="entry name" value="Winged helix-like DNA-binding domain superfamily/Winged helix DNA-binding domain"/>
    <property type="match status" value="1"/>
</dbReference>
<dbReference type="PRINTS" id="PR00598">
    <property type="entry name" value="HTHMARR"/>
</dbReference>
<dbReference type="SUPFAM" id="SSF46785">
    <property type="entry name" value="Winged helix' DNA-binding domain"/>
    <property type="match status" value="1"/>
</dbReference>
<evidence type="ECO:0000256" key="2">
    <source>
        <dbReference type="ARBA" id="ARBA00023125"/>
    </source>
</evidence>